<dbReference type="CDD" id="cd12108">
    <property type="entry name" value="Hr-like"/>
    <property type="match status" value="1"/>
</dbReference>
<gene>
    <name evidence="6" type="ORF">C4K07_3585</name>
</gene>
<feature type="domain" description="Hemerythrin-like" evidence="5">
    <location>
        <begin position="95"/>
        <end position="232"/>
    </location>
</feature>
<dbReference type="InterPro" id="IPR012312">
    <property type="entry name" value="Hemerythrin-like"/>
</dbReference>
<keyword evidence="4" id="KW-0408">Iron</keyword>
<dbReference type="AlphaFoldDB" id="A0AAD0ZJ14"/>
<dbReference type="NCBIfam" id="TIGR03652">
    <property type="entry name" value="FeS_repair_RIC"/>
    <property type="match status" value="1"/>
</dbReference>
<dbReference type="GO" id="GO:0005737">
    <property type="term" value="C:cytoplasm"/>
    <property type="evidence" value="ECO:0007669"/>
    <property type="project" value="UniProtKB-SubCell"/>
</dbReference>
<keyword evidence="2" id="KW-0963">Cytoplasm</keyword>
<evidence type="ECO:0000256" key="2">
    <source>
        <dbReference type="ARBA" id="ARBA00022490"/>
    </source>
</evidence>
<dbReference type="Proteomes" id="UP000280455">
    <property type="component" value="Chromosome"/>
</dbReference>
<dbReference type="RefSeq" id="WP_124301757.1">
    <property type="nucleotide sequence ID" value="NZ_CP027750.1"/>
</dbReference>
<name>A0AAD0ZJ14_9PSED</name>
<accession>A0AAD0ZJ14</accession>
<dbReference type="PANTHER" id="PTHR36438">
    <property type="entry name" value="IRON-SULFUR CLUSTER REPAIR PROTEIN YTFE"/>
    <property type="match status" value="1"/>
</dbReference>
<evidence type="ECO:0000256" key="4">
    <source>
        <dbReference type="ARBA" id="ARBA00023004"/>
    </source>
</evidence>
<dbReference type="Pfam" id="PF01814">
    <property type="entry name" value="Hemerythrin"/>
    <property type="match status" value="1"/>
</dbReference>
<evidence type="ECO:0000313" key="7">
    <source>
        <dbReference type="Proteomes" id="UP000280455"/>
    </source>
</evidence>
<dbReference type="PANTHER" id="PTHR36438:SF1">
    <property type="entry name" value="IRON-SULFUR CLUSTER REPAIR PROTEIN YTFE"/>
    <property type="match status" value="1"/>
</dbReference>
<dbReference type="InterPro" id="IPR019903">
    <property type="entry name" value="RIC_family"/>
</dbReference>
<sequence length="238" mass="26922">MNPTLQERPAPSQPDASKHNLLEQSLGQLACDIPGASRVFHEFKLDFCCGGQKTLRDAALGKGLDPVQIAEALHLLQDSAARQQDWRDEPSEQLIAHILTRYHARHREQLPELIRLACRVEQVHGARNTCPNGLADHLRDMQQELEGHMLKEEQVLFPMLQQGLGRRAAPPIHVLRLEHEQHGEALEKLLALTDHITPPADACNTWRALYRGLSEFRDDLMQHIHLENNVLFVTALNA</sequence>
<evidence type="ECO:0000259" key="5">
    <source>
        <dbReference type="Pfam" id="PF01814"/>
    </source>
</evidence>
<dbReference type="EMBL" id="CP027750">
    <property type="protein sequence ID" value="AZE30368.1"/>
    <property type="molecule type" value="Genomic_DNA"/>
</dbReference>
<keyword evidence="3" id="KW-0479">Metal-binding</keyword>
<protein>
    <submittedName>
        <fullName evidence="6">Repair of Iron Centers di-iron protein</fullName>
    </submittedName>
</protein>
<reference evidence="6 7" key="1">
    <citation type="submission" date="2018-03" db="EMBL/GenBank/DDBJ databases">
        <title>Diversity of phytobeneficial traits revealed by whole-genome analysis of worldwide-isolated phenazine-producing Pseudomonas spp.</title>
        <authorList>
            <person name="Biessy A."/>
            <person name="Novinscak A."/>
            <person name="Blom J."/>
            <person name="Leger G."/>
            <person name="Thomashow L.S."/>
            <person name="Cazorla F.M."/>
            <person name="Josic D."/>
            <person name="Filion M."/>
        </authorList>
    </citation>
    <scope>NUCLEOTIDE SEQUENCE [LARGE SCALE GENOMIC DNA]</scope>
    <source>
        <strain evidence="6 7">ChPhzS24</strain>
    </source>
</reference>
<dbReference type="GO" id="GO:0046872">
    <property type="term" value="F:metal ion binding"/>
    <property type="evidence" value="ECO:0007669"/>
    <property type="project" value="UniProtKB-KW"/>
</dbReference>
<dbReference type="NCBIfam" id="NF008221">
    <property type="entry name" value="PRK10992.1"/>
    <property type="match status" value="1"/>
</dbReference>
<evidence type="ECO:0000256" key="3">
    <source>
        <dbReference type="ARBA" id="ARBA00022723"/>
    </source>
</evidence>
<evidence type="ECO:0000256" key="1">
    <source>
        <dbReference type="ARBA" id="ARBA00004496"/>
    </source>
</evidence>
<comment type="subcellular location">
    <subcellularLocation>
        <location evidence="1">Cytoplasm</location>
    </subcellularLocation>
</comment>
<dbReference type="Pfam" id="PF04405">
    <property type="entry name" value="ScdA_N"/>
    <property type="match status" value="1"/>
</dbReference>
<evidence type="ECO:0000313" key="6">
    <source>
        <dbReference type="EMBL" id="AZE30368.1"/>
    </source>
</evidence>
<dbReference type="Gene3D" id="1.20.120.520">
    <property type="entry name" value="nmb1532 protein domain like"/>
    <property type="match status" value="1"/>
</dbReference>
<organism evidence="6 7">
    <name type="scientific">Pseudomonas chlororaphis subsp. aureofaciens</name>
    <dbReference type="NCBI Taxonomy" id="587851"/>
    <lineage>
        <taxon>Bacteria</taxon>
        <taxon>Pseudomonadati</taxon>
        <taxon>Pseudomonadota</taxon>
        <taxon>Gammaproteobacteria</taxon>
        <taxon>Pseudomonadales</taxon>
        <taxon>Pseudomonadaceae</taxon>
        <taxon>Pseudomonas</taxon>
    </lineage>
</organism>
<proteinExistence type="predicted"/>